<organism evidence="1">
    <name type="scientific">Tanacetum cinerariifolium</name>
    <name type="common">Dalmatian daisy</name>
    <name type="synonym">Chrysanthemum cinerariifolium</name>
    <dbReference type="NCBI Taxonomy" id="118510"/>
    <lineage>
        <taxon>Eukaryota</taxon>
        <taxon>Viridiplantae</taxon>
        <taxon>Streptophyta</taxon>
        <taxon>Embryophyta</taxon>
        <taxon>Tracheophyta</taxon>
        <taxon>Spermatophyta</taxon>
        <taxon>Magnoliopsida</taxon>
        <taxon>eudicotyledons</taxon>
        <taxon>Gunneridae</taxon>
        <taxon>Pentapetalae</taxon>
        <taxon>asterids</taxon>
        <taxon>campanulids</taxon>
        <taxon>Asterales</taxon>
        <taxon>Asteraceae</taxon>
        <taxon>Asteroideae</taxon>
        <taxon>Anthemideae</taxon>
        <taxon>Anthemidinae</taxon>
        <taxon>Tanacetum</taxon>
    </lineage>
</organism>
<accession>A0A699KBX4</accession>
<name>A0A699KBX4_TANCI</name>
<proteinExistence type="predicted"/>
<evidence type="ECO:0000313" key="1">
    <source>
        <dbReference type="EMBL" id="GFA82526.1"/>
    </source>
</evidence>
<dbReference type="EMBL" id="BKCJ010495181">
    <property type="protein sequence ID" value="GFA82526.1"/>
    <property type="molecule type" value="Genomic_DNA"/>
</dbReference>
<dbReference type="AlphaFoldDB" id="A0A699KBX4"/>
<reference evidence="1" key="1">
    <citation type="journal article" date="2019" name="Sci. Rep.">
        <title>Draft genome of Tanacetum cinerariifolium, the natural source of mosquito coil.</title>
        <authorList>
            <person name="Yamashiro T."/>
            <person name="Shiraishi A."/>
            <person name="Satake H."/>
            <person name="Nakayama K."/>
        </authorList>
    </citation>
    <scope>NUCLEOTIDE SEQUENCE</scope>
</reference>
<gene>
    <name evidence="1" type="ORF">Tci_654498</name>
</gene>
<comment type="caution">
    <text evidence="1">The sequence shown here is derived from an EMBL/GenBank/DDBJ whole genome shotgun (WGS) entry which is preliminary data.</text>
</comment>
<protein>
    <submittedName>
        <fullName evidence="1">Uncharacterized protein</fullName>
    </submittedName>
</protein>
<sequence length="309" mass="35156">MMISFCSLKKSVFNITNSSTNKAFKVPIDPSRLQSPFNSHDELFAPCHILLSPKTRIHTQIKLLDLEFLDSVGQCFQNLGQRVVIELVDLVESHNISFIVVDREHDCSRRLNDDFFSTRRRIMSVNIELLSIKPPVRDAILCTYVIVNRICEQLVTLLHLELKYQFKKFVISPVFTSSEFSARVTYVEANAVAQLFSTSDTLEEGMMEEEMGAIEKILMLMEYLEHQMHPLEEVAVAENFLHINGRQITKTSLKWSLHLPVYCIGGGGGIVVVVMTVEVVADEVGSREPDCEFVRSITRVVNERTEEVS</sequence>